<evidence type="ECO:0000313" key="2">
    <source>
        <dbReference type="EMBL" id="SKB30020.1"/>
    </source>
</evidence>
<feature type="region of interest" description="Disordered" evidence="1">
    <location>
        <begin position="23"/>
        <end position="50"/>
    </location>
</feature>
<dbReference type="EMBL" id="FUYM01000001">
    <property type="protein sequence ID" value="SKB30020.1"/>
    <property type="molecule type" value="Genomic_DNA"/>
</dbReference>
<name>A0A1T5A4Y6_9SPHN</name>
<gene>
    <name evidence="2" type="ORF">SAMN06295920_101596</name>
</gene>
<proteinExistence type="predicted"/>
<sequence length="77" mass="8708">MEGEALNKDISDEESRRIMNMATDVRPDENVHRDPALAPPPVAKARPVTSRESRMIMALATDMRPLENVHPERDEEA</sequence>
<evidence type="ECO:0000313" key="3">
    <source>
        <dbReference type="Proteomes" id="UP000189818"/>
    </source>
</evidence>
<dbReference type="OrthoDB" id="7579459at2"/>
<organism evidence="2 3">
    <name type="scientific">Rhizorhabdus histidinilytica</name>
    <dbReference type="NCBI Taxonomy" id="439228"/>
    <lineage>
        <taxon>Bacteria</taxon>
        <taxon>Pseudomonadati</taxon>
        <taxon>Pseudomonadota</taxon>
        <taxon>Alphaproteobacteria</taxon>
        <taxon>Sphingomonadales</taxon>
        <taxon>Sphingomonadaceae</taxon>
        <taxon>Rhizorhabdus</taxon>
    </lineage>
</organism>
<feature type="compositionally biased region" description="Basic and acidic residues" evidence="1">
    <location>
        <begin position="25"/>
        <end position="35"/>
    </location>
</feature>
<protein>
    <submittedName>
        <fullName evidence="2">Uncharacterized protein</fullName>
    </submittedName>
</protein>
<dbReference type="Proteomes" id="UP000189818">
    <property type="component" value="Unassembled WGS sequence"/>
</dbReference>
<accession>A0A1T5A4Y6</accession>
<reference evidence="3" key="1">
    <citation type="submission" date="2017-02" db="EMBL/GenBank/DDBJ databases">
        <authorList>
            <person name="Varghese N."/>
            <person name="Submissions S."/>
        </authorList>
    </citation>
    <scope>NUCLEOTIDE SEQUENCE [LARGE SCALE GENOMIC DNA]</scope>
    <source>
        <strain evidence="3">UM2</strain>
    </source>
</reference>
<dbReference type="AlphaFoldDB" id="A0A1T5A4Y6"/>
<keyword evidence="3" id="KW-1185">Reference proteome</keyword>
<evidence type="ECO:0000256" key="1">
    <source>
        <dbReference type="SAM" id="MobiDB-lite"/>
    </source>
</evidence>